<keyword evidence="2" id="KW-1185">Reference proteome</keyword>
<protein>
    <submittedName>
        <fullName evidence="1">Uncharacterized protein</fullName>
    </submittedName>
</protein>
<evidence type="ECO:0000313" key="2">
    <source>
        <dbReference type="Proteomes" id="UP000887159"/>
    </source>
</evidence>
<reference evidence="1" key="1">
    <citation type="submission" date="2020-08" db="EMBL/GenBank/DDBJ databases">
        <title>Multicomponent nature underlies the extraordinary mechanical properties of spider dragline silk.</title>
        <authorList>
            <person name="Kono N."/>
            <person name="Nakamura H."/>
            <person name="Mori M."/>
            <person name="Yoshida Y."/>
            <person name="Ohtoshi R."/>
            <person name="Malay A.D."/>
            <person name="Moran D.A.P."/>
            <person name="Tomita M."/>
            <person name="Numata K."/>
            <person name="Arakawa K."/>
        </authorList>
    </citation>
    <scope>NUCLEOTIDE SEQUENCE</scope>
</reference>
<name>A0A8X6SU37_TRICX</name>
<evidence type="ECO:0000313" key="1">
    <source>
        <dbReference type="EMBL" id="GFY12993.1"/>
    </source>
</evidence>
<dbReference type="EMBL" id="BMAU01021319">
    <property type="protein sequence ID" value="GFY12993.1"/>
    <property type="molecule type" value="Genomic_DNA"/>
</dbReference>
<proteinExistence type="predicted"/>
<dbReference type="AlphaFoldDB" id="A0A8X6SU37"/>
<accession>A0A8X6SU37</accession>
<gene>
    <name evidence="1" type="ORF">TNCV_665591</name>
</gene>
<organism evidence="1 2">
    <name type="scientific">Trichonephila clavipes</name>
    <name type="common">Golden silk orbweaver</name>
    <name type="synonym">Nephila clavipes</name>
    <dbReference type="NCBI Taxonomy" id="2585209"/>
    <lineage>
        <taxon>Eukaryota</taxon>
        <taxon>Metazoa</taxon>
        <taxon>Ecdysozoa</taxon>
        <taxon>Arthropoda</taxon>
        <taxon>Chelicerata</taxon>
        <taxon>Arachnida</taxon>
        <taxon>Araneae</taxon>
        <taxon>Araneomorphae</taxon>
        <taxon>Entelegynae</taxon>
        <taxon>Araneoidea</taxon>
        <taxon>Nephilidae</taxon>
        <taxon>Trichonephila</taxon>
    </lineage>
</organism>
<dbReference type="Proteomes" id="UP000887159">
    <property type="component" value="Unassembled WGS sequence"/>
</dbReference>
<comment type="caution">
    <text evidence="1">The sequence shown here is derived from an EMBL/GenBank/DDBJ whole genome shotgun (WGS) entry which is preliminary data.</text>
</comment>
<sequence length="76" mass="8669">MNEDHLCKKIFPAKPMGRQRPRGRAPLRGIDCVEKDQGRSYRRISHINDTGLPSYRGPNMCSYSPTDRILISKKGP</sequence>